<evidence type="ECO:0000256" key="9">
    <source>
        <dbReference type="SAM" id="MobiDB-lite"/>
    </source>
</evidence>
<evidence type="ECO:0000256" key="3">
    <source>
        <dbReference type="ARBA" id="ARBA00022574"/>
    </source>
</evidence>
<dbReference type="RefSeq" id="XP_026679464.1">
    <property type="nucleotide sequence ID" value="XM_026823663.1"/>
</dbReference>
<dbReference type="STRING" id="121845.A0A3Q0IT71"/>
<dbReference type="GO" id="GO:0005737">
    <property type="term" value="C:cytoplasm"/>
    <property type="evidence" value="ECO:0007669"/>
    <property type="project" value="UniProtKB-SubCell"/>
</dbReference>
<dbReference type="Gene3D" id="2.130.10.10">
    <property type="entry name" value="YVTN repeat-like/Quinoprotein amine dehydrogenase"/>
    <property type="match status" value="5"/>
</dbReference>
<dbReference type="AlphaFoldDB" id="A0A3Q0IT71"/>
<feature type="repeat" description="WD" evidence="8">
    <location>
        <begin position="1127"/>
        <end position="1157"/>
    </location>
</feature>
<dbReference type="PROSITE" id="PS50082">
    <property type="entry name" value="WD_REPEATS_2"/>
    <property type="match status" value="1"/>
</dbReference>
<keyword evidence="3 8" id="KW-0853">WD repeat</keyword>
<dbReference type="InterPro" id="IPR015943">
    <property type="entry name" value="WD40/YVTN_repeat-like_dom_sf"/>
</dbReference>
<feature type="compositionally biased region" description="Basic and acidic residues" evidence="9">
    <location>
        <begin position="1022"/>
        <end position="1033"/>
    </location>
</feature>
<dbReference type="KEGG" id="dci:113467469"/>
<evidence type="ECO:0000256" key="5">
    <source>
        <dbReference type="ARBA" id="ARBA00022737"/>
    </source>
</evidence>
<dbReference type="SMART" id="SM00320">
    <property type="entry name" value="WD40"/>
    <property type="match status" value="14"/>
</dbReference>
<accession>A0A3Q0IT71</accession>
<gene>
    <name evidence="11" type="primary">LOC113467469</name>
</gene>
<dbReference type="InterPro" id="IPR051973">
    <property type="entry name" value="tRNA_Anticodon_Mtase-Reg"/>
</dbReference>
<keyword evidence="10" id="KW-1185">Reference proteome</keyword>
<feature type="compositionally biased region" description="Low complexity" evidence="9">
    <location>
        <begin position="1009"/>
        <end position="1021"/>
    </location>
</feature>
<dbReference type="PANTHER" id="PTHR14344">
    <property type="entry name" value="WD REPEAT PROTEIN"/>
    <property type="match status" value="1"/>
</dbReference>
<keyword evidence="5" id="KW-0677">Repeat</keyword>
<name>A0A3Q0IT71_DIACI</name>
<evidence type="ECO:0000256" key="8">
    <source>
        <dbReference type="PROSITE-ProRule" id="PRU00221"/>
    </source>
</evidence>
<evidence type="ECO:0000256" key="7">
    <source>
        <dbReference type="ARBA" id="ARBA00040154"/>
    </source>
</evidence>
<dbReference type="SUPFAM" id="SSF50978">
    <property type="entry name" value="WD40 repeat-like"/>
    <property type="match status" value="3"/>
</dbReference>
<evidence type="ECO:0000256" key="6">
    <source>
        <dbReference type="ARBA" id="ARBA00038255"/>
    </source>
</evidence>
<evidence type="ECO:0000256" key="4">
    <source>
        <dbReference type="ARBA" id="ARBA00022694"/>
    </source>
</evidence>
<comment type="similarity">
    <text evidence="6">Belongs to the WD repeat WDR6 family.</text>
</comment>
<evidence type="ECO:0000256" key="1">
    <source>
        <dbReference type="ARBA" id="ARBA00004496"/>
    </source>
</evidence>
<dbReference type="PaxDb" id="121845-A0A3Q0IT71"/>
<keyword evidence="4" id="KW-0819">tRNA processing</keyword>
<dbReference type="SUPFAM" id="SSF50998">
    <property type="entry name" value="Quinoprotein alcohol dehydrogenase-like"/>
    <property type="match status" value="1"/>
</dbReference>
<sequence>MSCIQSLLVKTYVNCVKFLNETYLFASAGNTLQVYNVITSQLLNSVTIFRCQRIHGIVVKDAQVIIYGGFDLALVKITMENEKPAINIISKWTTENWVQDASFFEGNSYVVLGSSNVLYLYTLGDKIQLDRIAHCKEKSFFQYTTQACSQSNGICIWPLCEDNSTQLKQIDINFSTDDFPRQVVIARNNKLLVYTNNGTILTYKGDKCEKVLEDSRFKSYCILTISRNKQYYSAASIGGDILIFNEENDRVSCEYNAGKEKIFSFHWLDKSRFVICTSQGKLSLLDFDLENNCILETSKFVLPMCKERWLTSAVLADDLFICGDRDGSVHVYNLGTQCLLKTYHKIHSRLGVSCIEYNERDKTLMSIGRDGFLRYWEIAKGITKDDALTSIRFSDVNTEVDNFHDSNLNNNTACDRTLLHVSAHSIGGDMLIFNEENNHVLCEYNAGNEKIFSFHWLDESRFVICTSQGKLSLLHFDHENNCILETSKFVLPMCKERWLTSAVLADDLFICGDRDGSVHVYNLGTQCLLKTYHKIHSRLGVSCIEYNERDKTLMSIGRDGFLRYWEIAKGITKDDALTSARFSEVNTEVDNFHDSNLNNNTACDRTLLHVSADKLPLEWPVYIIPSIGDTLIIGFNEVNLVIWSTQEQKIILKLKCGGGHRSWDYCLEGSQFYFSFIKQKQVYHMDLDLSTLTRPALVQSFHRDEINTLRCVHMKNNLLISGGEDNTLRISVVSQTPLGLELQTRLILRSHISSIRCLNYVSLGRDVYIVSGGGRAQLKIWKVTCSGTEDSKVFAQNVSNIEKEPGQIGNDKSDLEKEEINYGNNNNENKSIRSVEEYVDYGEKAPETECNKNFVQSNSIQSIPVQYQCKELLSHMLNGEDRKEKSWKHVTPRINPETRYMDIALHHAQSNLYIATACSDGYVRIFLYHIGNNVFSCIQELNYHRKCVLKVHLVEYDSRILLCSLSSNGDLAIWDFSSLINSASTTSGLPVNLNRTENSCRDITSLNNSRSRSTQKQSTTQTDEKSDLLRAESSKPSLGNTESTFLLPTPLLSSLSQDRLILSQEEPPNLATPLPLLTIHLHRGGVNSFDSRPVGTDLILVSGGDDCSLNLTVLTRELNQRYQRRQRRAHNSQITGVKFLDDERFVSTSVDQQIIVWTWEGEKGLSQEEISAQQKRNLSQEKISNQQKKLSQENGILSEEISSQHTRSSNQNEKLSQGILSQEKGNLSQEKCDLNHEKGNLSLHKNSSQTEGVLSQELVKLSQHETK</sequence>
<feature type="compositionally biased region" description="Basic and acidic residues" evidence="9">
    <location>
        <begin position="1230"/>
        <end position="1239"/>
    </location>
</feature>
<comment type="subcellular location">
    <subcellularLocation>
        <location evidence="1">Cytoplasm</location>
    </subcellularLocation>
</comment>
<dbReference type="Proteomes" id="UP000079169">
    <property type="component" value="Unplaced"/>
</dbReference>
<reference evidence="11" key="1">
    <citation type="submission" date="2025-08" db="UniProtKB">
        <authorList>
            <consortium name="RefSeq"/>
        </authorList>
    </citation>
    <scope>IDENTIFICATION</scope>
</reference>
<keyword evidence="2" id="KW-0963">Cytoplasm</keyword>
<feature type="region of interest" description="Disordered" evidence="9">
    <location>
        <begin position="1002"/>
        <end position="1042"/>
    </location>
</feature>
<evidence type="ECO:0000313" key="10">
    <source>
        <dbReference type="Proteomes" id="UP000079169"/>
    </source>
</evidence>
<evidence type="ECO:0000256" key="2">
    <source>
        <dbReference type="ARBA" id="ARBA00022490"/>
    </source>
</evidence>
<dbReference type="Pfam" id="PF00400">
    <property type="entry name" value="WD40"/>
    <property type="match status" value="1"/>
</dbReference>
<dbReference type="GO" id="GO:0030488">
    <property type="term" value="P:tRNA methylation"/>
    <property type="evidence" value="ECO:0007669"/>
    <property type="project" value="TreeGrafter"/>
</dbReference>
<dbReference type="InterPro" id="IPR011047">
    <property type="entry name" value="Quinoprotein_ADH-like_sf"/>
</dbReference>
<proteinExistence type="inferred from homology"/>
<protein>
    <recommendedName>
        <fullName evidence="7">tRNA (34-2'-O)-methyltransferase regulator WDR6</fullName>
    </recommendedName>
</protein>
<feature type="compositionally biased region" description="Polar residues" evidence="9">
    <location>
        <begin position="1243"/>
        <end position="1253"/>
    </location>
</feature>
<dbReference type="GeneID" id="113467469"/>
<organism evidence="10 11">
    <name type="scientific">Diaphorina citri</name>
    <name type="common">Asian citrus psyllid</name>
    <dbReference type="NCBI Taxonomy" id="121845"/>
    <lineage>
        <taxon>Eukaryota</taxon>
        <taxon>Metazoa</taxon>
        <taxon>Ecdysozoa</taxon>
        <taxon>Arthropoda</taxon>
        <taxon>Hexapoda</taxon>
        <taxon>Insecta</taxon>
        <taxon>Pterygota</taxon>
        <taxon>Neoptera</taxon>
        <taxon>Paraneoptera</taxon>
        <taxon>Hemiptera</taxon>
        <taxon>Sternorrhyncha</taxon>
        <taxon>Psylloidea</taxon>
        <taxon>Psyllidae</taxon>
        <taxon>Diaphorininae</taxon>
        <taxon>Diaphorina</taxon>
    </lineage>
</organism>
<dbReference type="InterPro" id="IPR036322">
    <property type="entry name" value="WD40_repeat_dom_sf"/>
</dbReference>
<feature type="region of interest" description="Disordered" evidence="9">
    <location>
        <begin position="1226"/>
        <end position="1267"/>
    </location>
</feature>
<feature type="non-terminal residue" evidence="11">
    <location>
        <position position="1267"/>
    </location>
</feature>
<evidence type="ECO:0000313" key="11">
    <source>
        <dbReference type="RefSeq" id="XP_026679464.1"/>
    </source>
</evidence>
<dbReference type="PANTHER" id="PTHR14344:SF3">
    <property type="entry name" value="WD REPEAT-CONTAINING PROTEIN 6"/>
    <property type="match status" value="1"/>
</dbReference>
<dbReference type="InterPro" id="IPR001680">
    <property type="entry name" value="WD40_rpt"/>
</dbReference>